<keyword evidence="2" id="KW-1185">Reference proteome</keyword>
<dbReference type="AlphaFoldDB" id="S8C7J0"/>
<gene>
    <name evidence="1" type="ORF">M569_12035</name>
</gene>
<dbReference type="Proteomes" id="UP000015453">
    <property type="component" value="Unassembled WGS sequence"/>
</dbReference>
<dbReference type="EMBL" id="AUSU01005926">
    <property type="protein sequence ID" value="EPS62755.1"/>
    <property type="molecule type" value="Genomic_DNA"/>
</dbReference>
<evidence type="ECO:0000313" key="1">
    <source>
        <dbReference type="EMBL" id="EPS62755.1"/>
    </source>
</evidence>
<sequence>QEGPASMDNGLCFNENIPQNAMEIEEVSCNFGVSTTGTGQEMDDILNSDVLHSMQSEDVGYLRLQNEFCSISDEYLLGSEFVESIGNMGFGSGEGLQSSVSETLALESCAGIVDTSWKSDFFRMGMPECRNEQLTIDGSGFDE</sequence>
<protein>
    <submittedName>
        <fullName evidence="1">Uncharacterized protein</fullName>
    </submittedName>
</protein>
<comment type="caution">
    <text evidence="1">The sequence shown here is derived from an EMBL/GenBank/DDBJ whole genome shotgun (WGS) entry which is preliminary data.</text>
</comment>
<name>S8C7J0_9LAMI</name>
<feature type="non-terminal residue" evidence="1">
    <location>
        <position position="143"/>
    </location>
</feature>
<accession>S8C7J0</accession>
<organism evidence="1 2">
    <name type="scientific">Genlisea aurea</name>
    <dbReference type="NCBI Taxonomy" id="192259"/>
    <lineage>
        <taxon>Eukaryota</taxon>
        <taxon>Viridiplantae</taxon>
        <taxon>Streptophyta</taxon>
        <taxon>Embryophyta</taxon>
        <taxon>Tracheophyta</taxon>
        <taxon>Spermatophyta</taxon>
        <taxon>Magnoliopsida</taxon>
        <taxon>eudicotyledons</taxon>
        <taxon>Gunneridae</taxon>
        <taxon>Pentapetalae</taxon>
        <taxon>asterids</taxon>
        <taxon>lamiids</taxon>
        <taxon>Lamiales</taxon>
        <taxon>Lentibulariaceae</taxon>
        <taxon>Genlisea</taxon>
    </lineage>
</organism>
<proteinExistence type="predicted"/>
<feature type="non-terminal residue" evidence="1">
    <location>
        <position position="1"/>
    </location>
</feature>
<evidence type="ECO:0000313" key="2">
    <source>
        <dbReference type="Proteomes" id="UP000015453"/>
    </source>
</evidence>
<reference evidence="1 2" key="1">
    <citation type="journal article" date="2013" name="BMC Genomics">
        <title>The miniature genome of a carnivorous plant Genlisea aurea contains a low number of genes and short non-coding sequences.</title>
        <authorList>
            <person name="Leushkin E.V."/>
            <person name="Sutormin R.A."/>
            <person name="Nabieva E.R."/>
            <person name="Penin A.A."/>
            <person name="Kondrashov A.S."/>
            <person name="Logacheva M.D."/>
        </authorList>
    </citation>
    <scope>NUCLEOTIDE SEQUENCE [LARGE SCALE GENOMIC DNA]</scope>
</reference>